<evidence type="ECO:0000256" key="1">
    <source>
        <dbReference type="SAM" id="MobiDB-lite"/>
    </source>
</evidence>
<evidence type="ECO:0000313" key="3">
    <source>
        <dbReference type="Proteomes" id="UP000199111"/>
    </source>
</evidence>
<organism evidence="2 3">
    <name type="scientific">Streptosporangium canum</name>
    <dbReference type="NCBI Taxonomy" id="324952"/>
    <lineage>
        <taxon>Bacteria</taxon>
        <taxon>Bacillati</taxon>
        <taxon>Actinomycetota</taxon>
        <taxon>Actinomycetes</taxon>
        <taxon>Streptosporangiales</taxon>
        <taxon>Streptosporangiaceae</taxon>
        <taxon>Streptosporangium</taxon>
    </lineage>
</organism>
<protein>
    <submittedName>
        <fullName evidence="2">Uncharacterized protein</fullName>
    </submittedName>
</protein>
<dbReference type="Proteomes" id="UP000199111">
    <property type="component" value="Unassembled WGS sequence"/>
</dbReference>
<dbReference type="EMBL" id="FOQY01000010">
    <property type="protein sequence ID" value="SFJ63026.1"/>
    <property type="molecule type" value="Genomic_DNA"/>
</dbReference>
<keyword evidence="3" id="KW-1185">Reference proteome</keyword>
<name>A0A1I3T006_9ACTN</name>
<gene>
    <name evidence="2" type="ORF">SAMN05216275_110216</name>
</gene>
<feature type="compositionally biased region" description="Low complexity" evidence="1">
    <location>
        <begin position="35"/>
        <end position="44"/>
    </location>
</feature>
<sequence length="51" mass="5547">MLLRSDSRVQTVERDTRGTLATTGTARRTPDTPNRSSSAGTARRSSPREDA</sequence>
<feature type="compositionally biased region" description="Basic and acidic residues" evidence="1">
    <location>
        <begin position="1"/>
        <end position="17"/>
    </location>
</feature>
<evidence type="ECO:0000313" key="2">
    <source>
        <dbReference type="EMBL" id="SFJ63026.1"/>
    </source>
</evidence>
<feature type="region of interest" description="Disordered" evidence="1">
    <location>
        <begin position="1"/>
        <end position="51"/>
    </location>
</feature>
<feature type="compositionally biased region" description="Low complexity" evidence="1">
    <location>
        <begin position="18"/>
        <end position="27"/>
    </location>
</feature>
<proteinExistence type="predicted"/>
<dbReference type="AlphaFoldDB" id="A0A1I3T006"/>
<accession>A0A1I3T006</accession>
<reference evidence="3" key="1">
    <citation type="submission" date="2016-10" db="EMBL/GenBank/DDBJ databases">
        <authorList>
            <person name="Varghese N."/>
            <person name="Submissions S."/>
        </authorList>
    </citation>
    <scope>NUCLEOTIDE SEQUENCE [LARGE SCALE GENOMIC DNA]</scope>
    <source>
        <strain evidence="3">CGMCC 4.2126</strain>
    </source>
</reference>